<dbReference type="RefSeq" id="WP_046971345.1">
    <property type="nucleotide sequence ID" value="NZ_JPLA01000020.1"/>
</dbReference>
<organism evidence="3 4">
    <name type="scientific">Dyella japonica DSM 16301</name>
    <dbReference type="NCBI Taxonomy" id="1440762"/>
    <lineage>
        <taxon>Bacteria</taxon>
        <taxon>Pseudomonadati</taxon>
        <taxon>Pseudomonadota</taxon>
        <taxon>Gammaproteobacteria</taxon>
        <taxon>Lysobacterales</taxon>
        <taxon>Rhodanobacteraceae</taxon>
        <taxon>Dyella</taxon>
    </lineage>
</organism>
<dbReference type="Gene3D" id="1.20.1050.10">
    <property type="match status" value="1"/>
</dbReference>
<dbReference type="Pfam" id="PF00043">
    <property type="entry name" value="GST_C"/>
    <property type="match status" value="1"/>
</dbReference>
<dbReference type="SUPFAM" id="SSF47616">
    <property type="entry name" value="GST C-terminal domain-like"/>
    <property type="match status" value="1"/>
</dbReference>
<dbReference type="PROSITE" id="PS50405">
    <property type="entry name" value="GST_CTER"/>
    <property type="match status" value="1"/>
</dbReference>
<dbReference type="AlphaFoldDB" id="A0A0G9H4Z2"/>
<sequence length="214" mass="24053">MKIYWIKAQAPRRVLALIKHLGIEAQCIELDLMGGGLKTPAYTALNPNRKVPTLVDGESVLWESSAIMAYLCIKQGSDMWPAHEPAEQVEVLRWLSWNDQHWASAVAPFYFEHVVKATFHIGEPDQAEMTAAIPALEKFAAVLNQHLEGREFVACNRLTIADFQLASMACEWRHSQMPFEDYPNVVRWLDGLMRLPAWADPWPATAAEKAGALA</sequence>
<dbReference type="PANTHER" id="PTHR44051">
    <property type="entry name" value="GLUTATHIONE S-TRANSFERASE-RELATED"/>
    <property type="match status" value="1"/>
</dbReference>
<dbReference type="PATRIC" id="fig|1440762.4.peg.1083"/>
<dbReference type="InterPro" id="IPR040079">
    <property type="entry name" value="Glutathione_S-Trfase"/>
</dbReference>
<dbReference type="InterPro" id="IPR036249">
    <property type="entry name" value="Thioredoxin-like_sf"/>
</dbReference>
<dbReference type="PANTHER" id="PTHR44051:SF14">
    <property type="entry name" value="GLUTATHIONE S-TRANSFERASE II"/>
    <property type="match status" value="1"/>
</dbReference>
<gene>
    <name evidence="3" type="ORF">Y882_07990</name>
</gene>
<feature type="domain" description="GST N-terminal" evidence="1">
    <location>
        <begin position="1"/>
        <end position="79"/>
    </location>
</feature>
<evidence type="ECO:0000259" key="1">
    <source>
        <dbReference type="PROSITE" id="PS50404"/>
    </source>
</evidence>
<dbReference type="InterPro" id="IPR004046">
    <property type="entry name" value="GST_C"/>
</dbReference>
<dbReference type="PROSITE" id="PS50404">
    <property type="entry name" value="GST_NTER"/>
    <property type="match status" value="1"/>
</dbReference>
<dbReference type="SFLD" id="SFLDS00019">
    <property type="entry name" value="Glutathione_Transferase_(cytos"/>
    <property type="match status" value="1"/>
</dbReference>
<evidence type="ECO:0000313" key="4">
    <source>
        <dbReference type="Proteomes" id="UP000035481"/>
    </source>
</evidence>
<evidence type="ECO:0000259" key="2">
    <source>
        <dbReference type="PROSITE" id="PS50405"/>
    </source>
</evidence>
<dbReference type="Gene3D" id="3.40.30.10">
    <property type="entry name" value="Glutaredoxin"/>
    <property type="match status" value="1"/>
</dbReference>
<dbReference type="SFLD" id="SFLDG00358">
    <property type="entry name" value="Main_(cytGST)"/>
    <property type="match status" value="1"/>
</dbReference>
<dbReference type="InterPro" id="IPR004045">
    <property type="entry name" value="Glutathione_S-Trfase_N"/>
</dbReference>
<dbReference type="InterPro" id="IPR036282">
    <property type="entry name" value="Glutathione-S-Trfase_C_sf"/>
</dbReference>
<dbReference type="SUPFAM" id="SSF52833">
    <property type="entry name" value="Thioredoxin-like"/>
    <property type="match status" value="1"/>
</dbReference>
<reference evidence="3 4" key="1">
    <citation type="journal article" date="2015" name="Antonie Van Leeuwenhoek">
        <title>A phylogenomic and molecular marker based taxonomic framework for the order Xanthomonadales: proposal to transfer the families Algiphilaceae and Solimonadaceae to the order Nevskiales ord. nov. and to create a new family within the order Xanthomonadales, the family Rhodanobacteraceae fam. nov., containing the genus Rhodanobacter and its closest relatives.</title>
        <authorList>
            <person name="Naushad S."/>
            <person name="Adeolu M."/>
            <person name="Wong S."/>
            <person name="Sohail M."/>
            <person name="Schellhorn H.E."/>
            <person name="Gupta R.S."/>
        </authorList>
    </citation>
    <scope>NUCLEOTIDE SEQUENCE [LARGE SCALE GENOMIC DNA]</scope>
    <source>
        <strain evidence="3 4">DSM 16301</strain>
    </source>
</reference>
<accession>A0A0G9H4Z2</accession>
<protein>
    <submittedName>
        <fullName evidence="3">Glutathione S-transferase</fullName>
    </submittedName>
</protein>
<dbReference type="Pfam" id="PF13409">
    <property type="entry name" value="GST_N_2"/>
    <property type="match status" value="1"/>
</dbReference>
<keyword evidence="3" id="KW-0808">Transferase</keyword>
<feature type="domain" description="GST C-terminal" evidence="2">
    <location>
        <begin position="84"/>
        <end position="213"/>
    </location>
</feature>
<dbReference type="GO" id="GO:0016740">
    <property type="term" value="F:transferase activity"/>
    <property type="evidence" value="ECO:0007669"/>
    <property type="project" value="UniProtKB-KW"/>
</dbReference>
<proteinExistence type="predicted"/>
<dbReference type="EMBL" id="JPLA01000020">
    <property type="protein sequence ID" value="KLD64284.1"/>
    <property type="molecule type" value="Genomic_DNA"/>
</dbReference>
<evidence type="ECO:0000313" key="3">
    <source>
        <dbReference type="EMBL" id="KLD64284.1"/>
    </source>
</evidence>
<name>A0A0G9H4Z2_9GAMM</name>
<dbReference type="InterPro" id="IPR010987">
    <property type="entry name" value="Glutathione-S-Trfase_C-like"/>
</dbReference>
<dbReference type="Proteomes" id="UP000035481">
    <property type="component" value="Unassembled WGS sequence"/>
</dbReference>
<comment type="caution">
    <text evidence="3">The sequence shown here is derived from an EMBL/GenBank/DDBJ whole genome shotgun (WGS) entry which is preliminary data.</text>
</comment>
<dbReference type="OrthoDB" id="5958450at2"/>
<dbReference type="STRING" id="1440762.Y882_07990"/>